<proteinExistence type="predicted"/>
<name>A0A177E4U6_ALTAL</name>
<reference evidence="2 3" key="1">
    <citation type="submission" date="2016-05" db="EMBL/GenBank/DDBJ databases">
        <title>Comparative analysis of secretome profiles of manganese(II)-oxidizing ascomycete fungi.</title>
        <authorList>
            <consortium name="DOE Joint Genome Institute"/>
            <person name="Zeiner C.A."/>
            <person name="Purvine S.O."/>
            <person name="Zink E.M."/>
            <person name="Wu S."/>
            <person name="Pasa-Tolic L."/>
            <person name="Chaput D.L."/>
            <person name="Haridas S."/>
            <person name="Grigoriev I.V."/>
            <person name="Santelli C.M."/>
            <person name="Hansel C.M."/>
        </authorList>
    </citation>
    <scope>NUCLEOTIDE SEQUENCE [LARGE SCALE GENOMIC DNA]</scope>
    <source>
        <strain evidence="2 3">SRC1lrK2f</strain>
    </source>
</reference>
<dbReference type="EMBL" id="KV441469">
    <property type="protein sequence ID" value="OAG26242.1"/>
    <property type="molecule type" value="Genomic_DNA"/>
</dbReference>
<keyword evidence="3" id="KW-1185">Reference proteome</keyword>
<evidence type="ECO:0000313" key="3">
    <source>
        <dbReference type="Proteomes" id="UP000077248"/>
    </source>
</evidence>
<evidence type="ECO:0008006" key="4">
    <source>
        <dbReference type="Google" id="ProtNLM"/>
    </source>
</evidence>
<dbReference type="GeneID" id="29109647"/>
<sequence length="85" mass="9146">MKLIITALMSLVTSVAAQTYPECTAEVARSDDCAAVINANACYNKFRWNAQTLTCIDGNDNAVKQKKVELSTVGDKECEANESGV</sequence>
<dbReference type="Proteomes" id="UP000077248">
    <property type="component" value="Unassembled WGS sequence"/>
</dbReference>
<feature type="chain" id="PRO_5008060151" description="Extracellular membrane protein CFEM domain-containing protein" evidence="1">
    <location>
        <begin position="18"/>
        <end position="85"/>
    </location>
</feature>
<organism evidence="2 3">
    <name type="scientific">Alternaria alternata</name>
    <name type="common">Alternaria rot fungus</name>
    <name type="synonym">Torula alternata</name>
    <dbReference type="NCBI Taxonomy" id="5599"/>
    <lineage>
        <taxon>Eukaryota</taxon>
        <taxon>Fungi</taxon>
        <taxon>Dikarya</taxon>
        <taxon>Ascomycota</taxon>
        <taxon>Pezizomycotina</taxon>
        <taxon>Dothideomycetes</taxon>
        <taxon>Pleosporomycetidae</taxon>
        <taxon>Pleosporales</taxon>
        <taxon>Pleosporineae</taxon>
        <taxon>Pleosporaceae</taxon>
        <taxon>Alternaria</taxon>
        <taxon>Alternaria sect. Alternaria</taxon>
        <taxon>Alternaria alternata complex</taxon>
    </lineage>
</organism>
<dbReference type="VEuPathDB" id="FungiDB:CC77DRAFT_1015562"/>
<accession>A0A177E4U6</accession>
<feature type="signal peptide" evidence="1">
    <location>
        <begin position="1"/>
        <end position="17"/>
    </location>
</feature>
<keyword evidence="1" id="KW-0732">Signal</keyword>
<evidence type="ECO:0000256" key="1">
    <source>
        <dbReference type="SAM" id="SignalP"/>
    </source>
</evidence>
<dbReference type="OMA" id="AQTYPEC"/>
<dbReference type="AlphaFoldDB" id="A0A177E4U6"/>
<gene>
    <name evidence="2" type="ORF">CC77DRAFT_1015562</name>
</gene>
<dbReference type="RefSeq" id="XP_018391663.1">
    <property type="nucleotide sequence ID" value="XM_018524053.1"/>
</dbReference>
<protein>
    <recommendedName>
        <fullName evidence="4">Extracellular membrane protein CFEM domain-containing protein</fullName>
    </recommendedName>
</protein>
<evidence type="ECO:0000313" key="2">
    <source>
        <dbReference type="EMBL" id="OAG26242.1"/>
    </source>
</evidence>
<dbReference type="KEGG" id="aalt:CC77DRAFT_1015562"/>